<comment type="caution">
    <text evidence="8">The sequence shown here is derived from an EMBL/GenBank/DDBJ whole genome shotgun (WGS) entry which is preliminary data.</text>
</comment>
<dbReference type="SMART" id="SM00828">
    <property type="entry name" value="PKS_MT"/>
    <property type="match status" value="1"/>
</dbReference>
<dbReference type="GO" id="GO:0008610">
    <property type="term" value="P:lipid biosynthetic process"/>
    <property type="evidence" value="ECO:0007669"/>
    <property type="project" value="InterPro"/>
</dbReference>
<dbReference type="InterPro" id="IPR020803">
    <property type="entry name" value="MeTfrase_dom"/>
</dbReference>
<evidence type="ECO:0000256" key="1">
    <source>
        <dbReference type="ARBA" id="ARBA00010815"/>
    </source>
</evidence>
<dbReference type="PIRSF" id="PIRSF003085">
    <property type="entry name" value="CMAS"/>
    <property type="match status" value="1"/>
</dbReference>
<keyword evidence="4" id="KW-0949">S-adenosyl-L-methionine</keyword>
<dbReference type="PANTHER" id="PTHR43667">
    <property type="entry name" value="CYCLOPROPANE-FATTY-ACYL-PHOSPHOLIPID SYNTHASE"/>
    <property type="match status" value="1"/>
</dbReference>
<keyword evidence="2" id="KW-0489">Methyltransferase</keyword>
<evidence type="ECO:0000259" key="7">
    <source>
        <dbReference type="SMART" id="SM00828"/>
    </source>
</evidence>
<dbReference type="Pfam" id="PF02353">
    <property type="entry name" value="CMAS"/>
    <property type="match status" value="1"/>
</dbReference>
<gene>
    <name evidence="8" type="ORF">CAL65_11480</name>
</gene>
<evidence type="ECO:0000256" key="5">
    <source>
        <dbReference type="ARBA" id="ARBA00023098"/>
    </source>
</evidence>
<keyword evidence="3" id="KW-0808">Transferase</keyword>
<organism evidence="8 9">
    <name type="scientific">Alkalilimnicola ehrlichii</name>
    <dbReference type="NCBI Taxonomy" id="351052"/>
    <lineage>
        <taxon>Bacteria</taxon>
        <taxon>Pseudomonadati</taxon>
        <taxon>Pseudomonadota</taxon>
        <taxon>Gammaproteobacteria</taxon>
        <taxon>Chromatiales</taxon>
        <taxon>Ectothiorhodospiraceae</taxon>
        <taxon>Alkalilimnicola</taxon>
    </lineage>
</organism>
<dbReference type="SUPFAM" id="SSF53335">
    <property type="entry name" value="S-adenosyl-L-methionine-dependent methyltransferases"/>
    <property type="match status" value="1"/>
</dbReference>
<dbReference type="InterPro" id="IPR029063">
    <property type="entry name" value="SAM-dependent_MTases_sf"/>
</dbReference>
<evidence type="ECO:0000256" key="3">
    <source>
        <dbReference type="ARBA" id="ARBA00022679"/>
    </source>
</evidence>
<feature type="domain" description="Polyketide synthase-like methyltransferase" evidence="7">
    <location>
        <begin position="127"/>
        <end position="379"/>
    </location>
</feature>
<proteinExistence type="inferred from homology"/>
<evidence type="ECO:0000313" key="8">
    <source>
        <dbReference type="EMBL" id="RFA36070.1"/>
    </source>
</evidence>
<dbReference type="Proteomes" id="UP000256763">
    <property type="component" value="Unassembled WGS sequence"/>
</dbReference>
<dbReference type="GO" id="GO:0008168">
    <property type="term" value="F:methyltransferase activity"/>
    <property type="evidence" value="ECO:0007669"/>
    <property type="project" value="UniProtKB-KW"/>
</dbReference>
<accession>A0A3E0WSX1</accession>
<dbReference type="RefSeq" id="WP_116302217.1">
    <property type="nucleotide sequence ID" value="NZ_NFZV01000009.1"/>
</dbReference>
<dbReference type="EMBL" id="NFZW01000010">
    <property type="protein sequence ID" value="RFA36070.1"/>
    <property type="molecule type" value="Genomic_DNA"/>
</dbReference>
<dbReference type="OrthoDB" id="9782855at2"/>
<keyword evidence="9" id="KW-1185">Reference proteome</keyword>
<dbReference type="InterPro" id="IPR050723">
    <property type="entry name" value="CFA/CMAS"/>
</dbReference>
<evidence type="ECO:0000256" key="2">
    <source>
        <dbReference type="ARBA" id="ARBA00022603"/>
    </source>
</evidence>
<sequence>METNTFDHGHRADKPSPTWTFSKHLLEAADIKLNGDRPWDIQVHRERALERALAYGNLGFGEAYMDGDWDAEALDQLFARLLRAGIADRINPIRLGWHVLRARWLNLQNQRRAWEVGERHYDIGNDFYASMLDERMTYTCGYWRQATTLDAAQTAKLDLICRKLDLQPGMRVLDIGCGWGSFIQYAAEHYGVHCVGITVSNEQANLARQRCQALPVEIRVQDYRDLNEHFDHIVSIGMFEHVGRKNHRTYLDIASRCLRSEGFFLLHTIGKNLTRSAPDPWLDRHIFPNGDLPSLAQITQAAEGRFVIEDVHNFGSDYDKTLMAWHANFETAWPRFQHRYGERFRRMWRYYLLCCAGAFRARRVQLWQIVLSKQGKLGGYRRVS</sequence>
<dbReference type="Gene3D" id="3.40.50.150">
    <property type="entry name" value="Vaccinia Virus protein VP39"/>
    <property type="match status" value="1"/>
</dbReference>
<dbReference type="NCBIfam" id="NF008686">
    <property type="entry name" value="PRK11705.1"/>
    <property type="match status" value="1"/>
</dbReference>
<evidence type="ECO:0000256" key="6">
    <source>
        <dbReference type="PIRSR" id="PIRSR003085-1"/>
    </source>
</evidence>
<name>A0A3E0WSX1_9GAMM</name>
<dbReference type="CDD" id="cd02440">
    <property type="entry name" value="AdoMet_MTases"/>
    <property type="match status" value="1"/>
</dbReference>
<evidence type="ECO:0000256" key="4">
    <source>
        <dbReference type="ARBA" id="ARBA00022691"/>
    </source>
</evidence>
<reference evidence="9" key="1">
    <citation type="submission" date="2017-05" db="EMBL/GenBank/DDBJ databases">
        <authorList>
            <person name="Sharma S."/>
            <person name="Sidhu C."/>
            <person name="Pinnaka A.K."/>
        </authorList>
    </citation>
    <scope>NUCLEOTIDE SEQUENCE [LARGE SCALE GENOMIC DNA]</scope>
    <source>
        <strain evidence="9">AK93</strain>
    </source>
</reference>
<keyword evidence="5" id="KW-0443">Lipid metabolism</keyword>
<dbReference type="AlphaFoldDB" id="A0A3E0WSX1"/>
<dbReference type="InterPro" id="IPR003333">
    <property type="entry name" value="CMAS"/>
</dbReference>
<protein>
    <submittedName>
        <fullName evidence="8">Cyclopropane-fatty-acyl-phospholipid synthase</fullName>
    </submittedName>
</protein>
<dbReference type="PANTHER" id="PTHR43667:SF1">
    <property type="entry name" value="CYCLOPROPANE-FATTY-ACYL-PHOSPHOLIPID SYNTHASE"/>
    <property type="match status" value="1"/>
</dbReference>
<comment type="similarity">
    <text evidence="1">Belongs to the CFA/CMAS family.</text>
</comment>
<dbReference type="GO" id="GO:0032259">
    <property type="term" value="P:methylation"/>
    <property type="evidence" value="ECO:0007669"/>
    <property type="project" value="UniProtKB-KW"/>
</dbReference>
<evidence type="ECO:0000313" key="9">
    <source>
        <dbReference type="Proteomes" id="UP000256763"/>
    </source>
</evidence>
<feature type="active site" evidence="6">
    <location>
        <position position="355"/>
    </location>
</feature>